<comment type="caution">
    <text evidence="4">The sequence shown here is derived from an EMBL/GenBank/DDBJ whole genome shotgun (WGS) entry which is preliminary data.</text>
</comment>
<gene>
    <name evidence="4" type="ORF">Pmani_023255</name>
</gene>
<keyword evidence="1" id="KW-0863">Zinc-finger</keyword>
<dbReference type="PROSITE" id="PS50158">
    <property type="entry name" value="ZF_CCHC"/>
    <property type="match status" value="2"/>
</dbReference>
<evidence type="ECO:0000313" key="4">
    <source>
        <dbReference type="EMBL" id="KAK4304820.1"/>
    </source>
</evidence>
<keyword evidence="5" id="KW-1185">Reference proteome</keyword>
<feature type="compositionally biased region" description="Basic and acidic residues" evidence="2">
    <location>
        <begin position="1315"/>
        <end position="1325"/>
    </location>
</feature>
<dbReference type="InterPro" id="IPR038269">
    <property type="entry name" value="SCAN_sf"/>
</dbReference>
<dbReference type="Gene3D" id="1.10.4020.10">
    <property type="entry name" value="DNA breaking-rejoining enzymes"/>
    <property type="match status" value="2"/>
</dbReference>
<keyword evidence="1" id="KW-0862">Zinc</keyword>
<dbReference type="SUPFAM" id="SSF47353">
    <property type="entry name" value="Retrovirus capsid dimerization domain-like"/>
    <property type="match status" value="2"/>
</dbReference>
<proteinExistence type="predicted"/>
<evidence type="ECO:0000259" key="3">
    <source>
        <dbReference type="PROSITE" id="PS50158"/>
    </source>
</evidence>
<reference evidence="4" key="1">
    <citation type="submission" date="2023-11" db="EMBL/GenBank/DDBJ databases">
        <title>Genome assemblies of two species of porcelain crab, Petrolisthes cinctipes and Petrolisthes manimaculis (Anomura: Porcellanidae).</title>
        <authorList>
            <person name="Angst P."/>
        </authorList>
    </citation>
    <scope>NUCLEOTIDE SEQUENCE</scope>
    <source>
        <strain evidence="4">PB745_02</strain>
        <tissue evidence="4">Gill</tissue>
    </source>
</reference>
<dbReference type="Proteomes" id="UP001292094">
    <property type="component" value="Unassembled WGS sequence"/>
</dbReference>
<dbReference type="PANTHER" id="PTHR46888:SF13">
    <property type="entry name" value="RIBONUCLEASE H"/>
    <property type="match status" value="1"/>
</dbReference>
<evidence type="ECO:0000256" key="1">
    <source>
        <dbReference type="PROSITE-ProRule" id="PRU00047"/>
    </source>
</evidence>
<feature type="domain" description="CCHC-type" evidence="3">
    <location>
        <begin position="1116"/>
        <end position="1129"/>
    </location>
</feature>
<feature type="compositionally biased region" description="Polar residues" evidence="2">
    <location>
        <begin position="586"/>
        <end position="595"/>
    </location>
</feature>
<feature type="compositionally biased region" description="Polar residues" evidence="2">
    <location>
        <begin position="1328"/>
        <end position="1339"/>
    </location>
</feature>
<dbReference type="InterPro" id="IPR003309">
    <property type="entry name" value="SCAN_dom"/>
</dbReference>
<dbReference type="SMART" id="SM00343">
    <property type="entry name" value="ZnF_C2HC"/>
    <property type="match status" value="2"/>
</dbReference>
<organism evidence="4 5">
    <name type="scientific">Petrolisthes manimaculis</name>
    <dbReference type="NCBI Taxonomy" id="1843537"/>
    <lineage>
        <taxon>Eukaryota</taxon>
        <taxon>Metazoa</taxon>
        <taxon>Ecdysozoa</taxon>
        <taxon>Arthropoda</taxon>
        <taxon>Crustacea</taxon>
        <taxon>Multicrustacea</taxon>
        <taxon>Malacostraca</taxon>
        <taxon>Eumalacostraca</taxon>
        <taxon>Eucarida</taxon>
        <taxon>Decapoda</taxon>
        <taxon>Pleocyemata</taxon>
        <taxon>Anomura</taxon>
        <taxon>Galatheoidea</taxon>
        <taxon>Porcellanidae</taxon>
        <taxon>Petrolisthes</taxon>
    </lineage>
</organism>
<dbReference type="Pfam" id="PF02023">
    <property type="entry name" value="SCAN"/>
    <property type="match status" value="2"/>
</dbReference>
<sequence>MAIINCEDVAAFLASKPTVSEVDRLTKAELKEVAKYLDLEFTSGEKKIVLVKMIKHEMFGILYHDNYEECPGDERDVEADRLVDQEIVLPQPEREGVGEDVTPVIPSNFSVAEYLELEKIKLNQTQLQLDHEYRMAKLQLDVKASTSPGPQRTSAYQANMLPPFEEEHVGEFFTLFEEIAHGMKWPIKEWTFMLQPVLIGRARTTYVSVTSDVRKDYRLLKQAILGAYQLRPEAYRQRFRKVHKRKDQTHVEFVSQMTNSFDLWLKSKGVETFDTLRQLVLRENFLWKIDENVANYVVEKEIEDLCTAAQKADDYVLSNPDYLKRSDKPHNTSSFKGKFGNDDINITAPPPSRSANHVGNSYASSRGNVVKRSCTHCGKVGHLASNCWSKGRNEWPKSVSIVTNQDPFVNPHAMESLTETREGDVGDCVGSCSKQVACPTLSNCTNQAILEQYRAFLSDGTVEGVAGNCISVPIIDVTLDCSTAKGIVRVGVVKELPVPGVNFLLGNDIAGGRVTVNPILSMCPVNELLTREYEEKMSNVFPACAVTRSMTQLIKPDHVTSVPCIDVPNVTENDHSGLEREMPESPTETVNTGEMPSSQLEFPSHICDIEGIVDHQKADPDCRKLASLAMSEVDAAKELVECYYFKNQFLKEKWIDGECEIGLLQYVIKFKERLRTSWAFANEHLKKAQISMKNWYDKKALIRGFQPNDEVLVLLPMSGQPLAAKYCGPYKVMSKFNNRVFIMAIINCEDVAAFLASKPTVSEVDRLTKAELKEVAKYLDLEFTSGEKKIVLVKMIKHEMFGILYHDNYEECPGDERDVEADRLVDQEIVLPQPEREGVGEDVTPVIPSNFSVAEYLELEKIKLNQTQLQLDHEYRMAKLQLDVKASTSPGPQRTSAYQANMLPPFEEEHVGEFFTLFEEIAHGMKWPIKEWTFMLQPVLIGRARTTYVSVTSDVRKDYRLLKQAILGAYQLRPEAYRQRFRKVHKRKDQTHVEFVSQMTNSFDLWLKSKGVETFDTLRQLVLRENFLWKIDENVANYVVEKEIEDLCTAAQKADDYVLSNPDYLKRSDKPHNTSSFKGKFGNDDINITAPPPSRSANHVGNSYASSRGNVVKRSCTHCGKVGHLASNCWSKGRNEWPKSVSIVTNQDPFVNPHAMESLTETREGDVGDCVGSCSKQVACPTLSNCTNQAILEQYRAFLSDGTVEGVAGNCISVPIIDVTLDCSTAKGIVRVGVVKELPVPGVNFLLGNDIAGGRVTVNPILSMCPVNELLTREYEEKMSNVFPACAVTRSMTQLIKPDHVTSVPCIDVPNVTENDHSGLEREMPESPTETVNTGEMPSSQLEFPSHICDIEGIVDHQKADPDCRKLASLAMSEVDAAKELVECYYFKNQGR</sequence>
<keyword evidence="1" id="KW-0479">Metal-binding</keyword>
<evidence type="ECO:0000313" key="5">
    <source>
        <dbReference type="Proteomes" id="UP001292094"/>
    </source>
</evidence>
<feature type="domain" description="CCHC-type" evidence="3">
    <location>
        <begin position="374"/>
        <end position="387"/>
    </location>
</feature>
<dbReference type="GO" id="GO:0008270">
    <property type="term" value="F:zinc ion binding"/>
    <property type="evidence" value="ECO:0007669"/>
    <property type="project" value="UniProtKB-KW"/>
</dbReference>
<feature type="region of interest" description="Disordered" evidence="2">
    <location>
        <begin position="327"/>
        <end position="361"/>
    </location>
</feature>
<dbReference type="PANTHER" id="PTHR46888">
    <property type="entry name" value="ZINC KNUCKLE DOMAINCONTAINING PROTEIN-RELATED"/>
    <property type="match status" value="1"/>
</dbReference>
<name>A0AAE1U3G5_9EUCA</name>
<protein>
    <recommendedName>
        <fullName evidence="3">CCHC-type domain-containing protein</fullName>
    </recommendedName>
</protein>
<dbReference type="GO" id="GO:0003676">
    <property type="term" value="F:nucleic acid binding"/>
    <property type="evidence" value="ECO:0007669"/>
    <property type="project" value="InterPro"/>
</dbReference>
<feature type="region of interest" description="Disordered" evidence="2">
    <location>
        <begin position="1315"/>
        <end position="1339"/>
    </location>
</feature>
<evidence type="ECO:0000256" key="2">
    <source>
        <dbReference type="SAM" id="MobiDB-lite"/>
    </source>
</evidence>
<feature type="compositionally biased region" description="Basic and acidic residues" evidence="2">
    <location>
        <begin position="573"/>
        <end position="583"/>
    </location>
</feature>
<accession>A0AAE1U3G5</accession>
<feature type="region of interest" description="Disordered" evidence="2">
    <location>
        <begin position="1069"/>
        <end position="1103"/>
    </location>
</feature>
<dbReference type="InterPro" id="IPR001878">
    <property type="entry name" value="Znf_CCHC"/>
</dbReference>
<feature type="region of interest" description="Disordered" evidence="2">
    <location>
        <begin position="573"/>
        <end position="595"/>
    </location>
</feature>
<dbReference type="EMBL" id="JAWZYT010002376">
    <property type="protein sequence ID" value="KAK4304820.1"/>
    <property type="molecule type" value="Genomic_DNA"/>
</dbReference>